<evidence type="ECO:0000256" key="1">
    <source>
        <dbReference type="SAM" id="MobiDB-lite"/>
    </source>
</evidence>
<dbReference type="Proteomes" id="UP000315010">
    <property type="component" value="Unassembled WGS sequence"/>
</dbReference>
<feature type="compositionally biased region" description="Polar residues" evidence="1">
    <location>
        <begin position="184"/>
        <end position="193"/>
    </location>
</feature>
<feature type="compositionally biased region" description="Basic and acidic residues" evidence="1">
    <location>
        <begin position="171"/>
        <end position="181"/>
    </location>
</feature>
<sequence>MSETNSKRDLRVERTGKSTWVLHTNSVSHVVELKHSKWGMATTLLLDGDTVFKSGDLTTMRYSADIPFTVDGQEVLISIRDTTFGSKYSITAHGLVLDGIDPTLATVEDDRDRMVFQSTLFTFFVGAPLLYFFVGKDWFVGPIRADYFGIAFFAISGFSLLRRFVQKNRNESSDAPKDRASRFYNGNHNAGPP</sequence>
<gene>
    <name evidence="3" type="ORF">CA13_10490</name>
</gene>
<keyword evidence="2" id="KW-0472">Membrane</keyword>
<evidence type="ECO:0000313" key="4">
    <source>
        <dbReference type="Proteomes" id="UP000315010"/>
    </source>
</evidence>
<name>A0A5C5YX81_9BACT</name>
<comment type="caution">
    <text evidence="3">The sequence shown here is derived from an EMBL/GenBank/DDBJ whole genome shotgun (WGS) entry which is preliminary data.</text>
</comment>
<dbReference type="AlphaFoldDB" id="A0A5C5YX81"/>
<reference evidence="3 4" key="1">
    <citation type="submission" date="2019-02" db="EMBL/GenBank/DDBJ databases">
        <title>Deep-cultivation of Planctomycetes and their phenomic and genomic characterization uncovers novel biology.</title>
        <authorList>
            <person name="Wiegand S."/>
            <person name="Jogler M."/>
            <person name="Boedeker C."/>
            <person name="Pinto D."/>
            <person name="Vollmers J."/>
            <person name="Rivas-Marin E."/>
            <person name="Kohn T."/>
            <person name="Peeters S.H."/>
            <person name="Heuer A."/>
            <person name="Rast P."/>
            <person name="Oberbeckmann S."/>
            <person name="Bunk B."/>
            <person name="Jeske O."/>
            <person name="Meyerdierks A."/>
            <person name="Storesund J.E."/>
            <person name="Kallscheuer N."/>
            <person name="Luecker S."/>
            <person name="Lage O.M."/>
            <person name="Pohl T."/>
            <person name="Merkel B.J."/>
            <person name="Hornburger P."/>
            <person name="Mueller R.-W."/>
            <person name="Bruemmer F."/>
            <person name="Labrenz M."/>
            <person name="Spormann A.M."/>
            <person name="Op Den Camp H."/>
            <person name="Overmann J."/>
            <person name="Amann R."/>
            <person name="Jetten M.S.M."/>
            <person name="Mascher T."/>
            <person name="Medema M.H."/>
            <person name="Devos D.P."/>
            <person name="Kaster A.-K."/>
            <person name="Ovreas L."/>
            <person name="Rohde M."/>
            <person name="Galperin M.Y."/>
            <person name="Jogler C."/>
        </authorList>
    </citation>
    <scope>NUCLEOTIDE SEQUENCE [LARGE SCALE GENOMIC DNA]</scope>
    <source>
        <strain evidence="3 4">CA13</strain>
    </source>
</reference>
<keyword evidence="2" id="KW-1133">Transmembrane helix</keyword>
<evidence type="ECO:0000313" key="3">
    <source>
        <dbReference type="EMBL" id="TWT79644.1"/>
    </source>
</evidence>
<protein>
    <submittedName>
        <fullName evidence="3">Uncharacterized protein</fullName>
    </submittedName>
</protein>
<proteinExistence type="predicted"/>
<keyword evidence="4" id="KW-1185">Reference proteome</keyword>
<accession>A0A5C5YX81</accession>
<keyword evidence="2" id="KW-0812">Transmembrane</keyword>
<evidence type="ECO:0000256" key="2">
    <source>
        <dbReference type="SAM" id="Phobius"/>
    </source>
</evidence>
<feature type="region of interest" description="Disordered" evidence="1">
    <location>
        <begin position="171"/>
        <end position="193"/>
    </location>
</feature>
<dbReference type="EMBL" id="SJPJ01000001">
    <property type="protein sequence ID" value="TWT79644.1"/>
    <property type="molecule type" value="Genomic_DNA"/>
</dbReference>
<organism evidence="3 4">
    <name type="scientific">Novipirellula herctigrandis</name>
    <dbReference type="NCBI Taxonomy" id="2527986"/>
    <lineage>
        <taxon>Bacteria</taxon>
        <taxon>Pseudomonadati</taxon>
        <taxon>Planctomycetota</taxon>
        <taxon>Planctomycetia</taxon>
        <taxon>Pirellulales</taxon>
        <taxon>Pirellulaceae</taxon>
        <taxon>Novipirellula</taxon>
    </lineage>
</organism>
<feature type="transmembrane region" description="Helical" evidence="2">
    <location>
        <begin position="147"/>
        <end position="165"/>
    </location>
</feature>
<feature type="transmembrane region" description="Helical" evidence="2">
    <location>
        <begin position="114"/>
        <end position="135"/>
    </location>
</feature>